<dbReference type="AlphaFoldDB" id="A0A816EBA0"/>
<dbReference type="Proteomes" id="UP000681722">
    <property type="component" value="Unassembled WGS sequence"/>
</dbReference>
<dbReference type="OrthoDB" id="3267648at2759"/>
<evidence type="ECO:0000313" key="1">
    <source>
        <dbReference type="EMBL" id="CAF1644413.1"/>
    </source>
</evidence>
<organism evidence="1 3">
    <name type="scientific">Didymodactylos carnosus</name>
    <dbReference type="NCBI Taxonomy" id="1234261"/>
    <lineage>
        <taxon>Eukaryota</taxon>
        <taxon>Metazoa</taxon>
        <taxon>Spiralia</taxon>
        <taxon>Gnathifera</taxon>
        <taxon>Rotifera</taxon>
        <taxon>Eurotatoria</taxon>
        <taxon>Bdelloidea</taxon>
        <taxon>Philodinida</taxon>
        <taxon>Philodinidae</taxon>
        <taxon>Didymodactylos</taxon>
    </lineage>
</organism>
<gene>
    <name evidence="1" type="ORF">GPM918_LOCUS45142</name>
    <name evidence="2" type="ORF">SRO942_LOCUS47412</name>
</gene>
<evidence type="ECO:0000313" key="2">
    <source>
        <dbReference type="EMBL" id="CAF4561641.1"/>
    </source>
</evidence>
<name>A0A816EBA0_9BILA</name>
<sequence>MVIVGACANVEVLRFRGAPSLANHVGVWQKCIADSKCLPNLKSIEFRLDVVQDDQIKEIEMEKLANEQCKQLLKELALQRPTVSIMNYEEKAAAMTEN</sequence>
<evidence type="ECO:0000313" key="3">
    <source>
        <dbReference type="Proteomes" id="UP000663829"/>
    </source>
</evidence>
<comment type="caution">
    <text evidence="1">The sequence shown here is derived from an EMBL/GenBank/DDBJ whole genome shotgun (WGS) entry which is preliminary data.</text>
</comment>
<dbReference type="EMBL" id="CAJNOQ010048672">
    <property type="protein sequence ID" value="CAF1644413.1"/>
    <property type="molecule type" value="Genomic_DNA"/>
</dbReference>
<accession>A0A816EBA0</accession>
<protein>
    <submittedName>
        <fullName evidence="1">Uncharacterized protein</fullName>
    </submittedName>
</protein>
<dbReference type="EMBL" id="CAJOBC010118103">
    <property type="protein sequence ID" value="CAF4561641.1"/>
    <property type="molecule type" value="Genomic_DNA"/>
</dbReference>
<dbReference type="Proteomes" id="UP000663829">
    <property type="component" value="Unassembled WGS sequence"/>
</dbReference>
<keyword evidence="3" id="KW-1185">Reference proteome</keyword>
<proteinExistence type="predicted"/>
<reference evidence="1" key="1">
    <citation type="submission" date="2021-02" db="EMBL/GenBank/DDBJ databases">
        <authorList>
            <person name="Nowell W R."/>
        </authorList>
    </citation>
    <scope>NUCLEOTIDE SEQUENCE</scope>
</reference>